<protein>
    <submittedName>
        <fullName evidence="1">DUF5696 domain-containing protein</fullName>
    </submittedName>
</protein>
<dbReference type="RefSeq" id="WP_379893161.1">
    <property type="nucleotide sequence ID" value="NZ_CBCSCT010000031.1"/>
</dbReference>
<reference evidence="2" key="1">
    <citation type="journal article" date="2019" name="Int. J. Syst. Evol. Microbiol.">
        <title>The Global Catalogue of Microorganisms (GCM) 10K type strain sequencing project: providing services to taxonomists for standard genome sequencing and annotation.</title>
        <authorList>
            <consortium name="The Broad Institute Genomics Platform"/>
            <consortium name="The Broad Institute Genome Sequencing Center for Infectious Disease"/>
            <person name="Wu L."/>
            <person name="Ma J."/>
        </authorList>
    </citation>
    <scope>NUCLEOTIDE SEQUENCE [LARGE SCALE GENOMIC DNA]</scope>
    <source>
        <strain evidence="2">CCM 8749</strain>
    </source>
</reference>
<dbReference type="Pfam" id="PF18952">
    <property type="entry name" value="DUF5696"/>
    <property type="match status" value="1"/>
</dbReference>
<accession>A0ABW1ILH7</accession>
<name>A0ABW1ILH7_9BACL</name>
<organism evidence="1 2">
    <name type="scientific">Marinicrinis lubricantis</name>
    <dbReference type="NCBI Taxonomy" id="2086470"/>
    <lineage>
        <taxon>Bacteria</taxon>
        <taxon>Bacillati</taxon>
        <taxon>Bacillota</taxon>
        <taxon>Bacilli</taxon>
        <taxon>Bacillales</taxon>
        <taxon>Paenibacillaceae</taxon>
    </lineage>
</organism>
<gene>
    <name evidence="1" type="ORF">ACFPXP_05500</name>
</gene>
<proteinExistence type="predicted"/>
<evidence type="ECO:0000313" key="2">
    <source>
        <dbReference type="Proteomes" id="UP001596250"/>
    </source>
</evidence>
<dbReference type="Gene3D" id="3.20.20.80">
    <property type="entry name" value="Glycosidases"/>
    <property type="match status" value="1"/>
</dbReference>
<dbReference type="EMBL" id="JBHSQV010000033">
    <property type="protein sequence ID" value="MFC5985885.1"/>
    <property type="molecule type" value="Genomic_DNA"/>
</dbReference>
<keyword evidence="2" id="KW-1185">Reference proteome</keyword>
<comment type="caution">
    <text evidence="1">The sequence shown here is derived from an EMBL/GenBank/DDBJ whole genome shotgun (WGS) entry which is preliminary data.</text>
</comment>
<dbReference type="InterPro" id="IPR043751">
    <property type="entry name" value="DUF5696"/>
</dbReference>
<dbReference type="Proteomes" id="UP001596250">
    <property type="component" value="Unassembled WGS sequence"/>
</dbReference>
<sequence>MRLWKHRKLIIMGLLAVLLVIAASRVEYKFRGDDSAFAMLPEAGEPEQKDVILPADSVFEQAAETDVLRLKVDRTTGHFIVEDKRNGQIWRSFPDPLDWENEEIGGMWRRHLASPIMFQYMDFTIYNSPARESNFVSLNGTIENVTEIEGGVQWVYAMPELGIEIPVQIRIEDDYVETRIIDSGIQEDRYSLLWVRLFPFFAAEHSADREGYMLIPDGSGAIIDFDENRVAVNRGYQESIYGVDISYLTQSGFTSRYPAQMPIYGLRSGTKAMLAVIHEGAEYSDVFAAPAGLYSQYNWITAQQTYRSSFEQITNRNKGTSFTTYNKEDRFGTDRVMRYYILPEDEADYVGMASRYRTYLMEEQGMSRIENTVEDIPLYLSIVGADVGEGMFGDKYLKATTTDEAGGMLQTLHQNGIGNMNVTYLGWQEDGYSSYGGYFDVDERIGGNEGMRTFVQLAHSMNIPVTLGVNYDLNNTGVNGFRGQYDAIRDMAGTIQEFRIRGSRVSLASARFILDAVEDDLSDYEELQVDGLLMLSTGGMLASDYNNRLGSSRTEAMFLQKEILQKVRDALGRVEIEMPNFYAVSHASHIHDLADDYSYDLFSRKAVPFAQIALHGLVTYTSSEENERQQYTNDFLKDIEFGAYPSFVLTASETDMLTEAYGIQLKSSQFDEWEDAIVTEYERYNAALAEVQNQFIVDHRMLAQGVMATTYENGTTIVVNYTDYPYLYEGTNVAAMDYAVLKGADGN</sequence>
<evidence type="ECO:0000313" key="1">
    <source>
        <dbReference type="EMBL" id="MFC5985885.1"/>
    </source>
</evidence>